<reference evidence="4 5" key="2">
    <citation type="submission" date="2009-02" db="EMBL/GenBank/DDBJ databases">
        <title>Draft genome sequence of Blautia hydrogenotrophica DSM 10507 (Ruminococcus hydrogenotrophicus DSM 10507).</title>
        <authorList>
            <person name="Sudarsanam P."/>
            <person name="Ley R."/>
            <person name="Guruge J."/>
            <person name="Turnbaugh P.J."/>
            <person name="Mahowald M."/>
            <person name="Liep D."/>
            <person name="Gordon J."/>
        </authorList>
    </citation>
    <scope>NUCLEOTIDE SEQUENCE [LARGE SCALE GENOMIC DNA]</scope>
    <source>
        <strain evidence="5">DSM 10507 / JCM 14656 / S5a33</strain>
    </source>
</reference>
<dbReference type="EMBL" id="ACBZ01000124">
    <property type="protein sequence ID" value="EEG48776.1"/>
    <property type="molecule type" value="Genomic_DNA"/>
</dbReference>
<gene>
    <name evidence="4" type="ORF">RUMHYD_02304</name>
</gene>
<reference evidence="4 5" key="1">
    <citation type="submission" date="2009-01" db="EMBL/GenBank/DDBJ databases">
        <authorList>
            <person name="Fulton L."/>
            <person name="Clifton S."/>
            <person name="Fulton B."/>
            <person name="Xu J."/>
            <person name="Minx P."/>
            <person name="Pepin K.H."/>
            <person name="Johnson M."/>
            <person name="Bhonagiri V."/>
            <person name="Nash W.E."/>
            <person name="Mardis E.R."/>
            <person name="Wilson R.K."/>
        </authorList>
    </citation>
    <scope>NUCLEOTIDE SEQUENCE [LARGE SCALE GENOMIC DNA]</scope>
    <source>
        <strain evidence="5">DSM 10507 / JCM 14656 / S5a33</strain>
    </source>
</reference>
<sequence length="373" mass="41304">MTGVHFMLGNYALVEGAISAGCDFFGGYPITPANEISERMSQRLPQVGGKFVQGEDELCSIYACAGASLAGGKVMTATASAGYNYMQEGLGYCYAIEAPVVVADVQRCRGENYASQADVYQMRYGASGDYEAIVVCPSSVQELYDYTIWAFNLAEEYRNPVIIMSETTIALMRERLDIPKAEDISIFNRKYTTKSPEEYLPFAAPENGCPEMAPLGEGYHTIYSLNPHDERGDIEWDPVVFDKLYKRVCGKITENKDKICRTESYMMEDAQYAIVTYGSEVRPSMEAAQMARECGIKMGVLKLCNVWPVPEKAIHEVAGNVSKIFAVEMNMGKYVREIERAASGKCQVLPVTKNLGLVHTGLEILEEIKKGVK</sequence>
<dbReference type="InterPro" id="IPR002880">
    <property type="entry name" value="Pyrv_Fd/Flavodoxin_OxRdtase_N"/>
</dbReference>
<comment type="caution">
    <text evidence="4">The sequence shown here is derived from an EMBL/GenBank/DDBJ whole genome shotgun (WGS) entry which is preliminary data.</text>
</comment>
<evidence type="ECO:0000313" key="4">
    <source>
        <dbReference type="EMBL" id="EEG48776.1"/>
    </source>
</evidence>
<keyword evidence="5" id="KW-1185">Reference proteome</keyword>
<evidence type="ECO:0000256" key="1">
    <source>
        <dbReference type="ARBA" id="ARBA00023002"/>
    </source>
</evidence>
<proteinExistence type="predicted"/>
<protein>
    <submittedName>
        <fullName evidence="4">Uncharacterized protein</fullName>
    </submittedName>
</protein>
<dbReference type="InterPro" id="IPR052368">
    <property type="entry name" value="2-oxoacid_oxidoreductase"/>
</dbReference>
<dbReference type="InterPro" id="IPR033412">
    <property type="entry name" value="PFOR_II"/>
</dbReference>
<dbReference type="Proteomes" id="UP000003100">
    <property type="component" value="Unassembled WGS sequence"/>
</dbReference>
<dbReference type="eggNOG" id="COG0674">
    <property type="taxonomic scope" value="Bacteria"/>
</dbReference>
<keyword evidence="1" id="KW-0560">Oxidoreductase</keyword>
<evidence type="ECO:0000313" key="5">
    <source>
        <dbReference type="Proteomes" id="UP000003100"/>
    </source>
</evidence>
<dbReference type="Gene3D" id="3.40.50.970">
    <property type="match status" value="1"/>
</dbReference>
<dbReference type="Pfam" id="PF17147">
    <property type="entry name" value="PFOR_II"/>
    <property type="match status" value="1"/>
</dbReference>
<organism evidence="4 5">
    <name type="scientific">Blautia hydrogenotrophica (strain DSM 10507 / JCM 14656 / S5a33)</name>
    <name type="common">Ruminococcus hydrogenotrophicus</name>
    <dbReference type="NCBI Taxonomy" id="476272"/>
    <lineage>
        <taxon>Bacteria</taxon>
        <taxon>Bacillati</taxon>
        <taxon>Bacillota</taxon>
        <taxon>Clostridia</taxon>
        <taxon>Lachnospirales</taxon>
        <taxon>Lachnospiraceae</taxon>
        <taxon>Blautia</taxon>
    </lineage>
</organism>
<dbReference type="InterPro" id="IPR009014">
    <property type="entry name" value="Transketo_C/PFOR_II"/>
</dbReference>
<dbReference type="Gene3D" id="3.40.50.920">
    <property type="match status" value="1"/>
</dbReference>
<dbReference type="PATRIC" id="fig|476272.21.peg.1736"/>
<evidence type="ECO:0000259" key="3">
    <source>
        <dbReference type="Pfam" id="PF17147"/>
    </source>
</evidence>
<feature type="domain" description="Pyruvate flavodoxin/ferredoxin oxidoreductase pyrimidine binding" evidence="2">
    <location>
        <begin position="15"/>
        <end position="232"/>
    </location>
</feature>
<dbReference type="AlphaFoldDB" id="C0CN66"/>
<evidence type="ECO:0000259" key="2">
    <source>
        <dbReference type="Pfam" id="PF01855"/>
    </source>
</evidence>
<dbReference type="NCBIfam" id="NF006412">
    <property type="entry name" value="PRK08659.1"/>
    <property type="match status" value="1"/>
</dbReference>
<dbReference type="SUPFAM" id="SSF52922">
    <property type="entry name" value="TK C-terminal domain-like"/>
    <property type="match status" value="1"/>
</dbReference>
<dbReference type="GO" id="GO:0016491">
    <property type="term" value="F:oxidoreductase activity"/>
    <property type="evidence" value="ECO:0007669"/>
    <property type="project" value="UniProtKB-KW"/>
</dbReference>
<dbReference type="SUPFAM" id="SSF52518">
    <property type="entry name" value="Thiamin diphosphate-binding fold (THDP-binding)"/>
    <property type="match status" value="1"/>
</dbReference>
<name>C0CN66_BLAHS</name>
<dbReference type="PANTHER" id="PTHR43088:SF1">
    <property type="entry name" value="SUBUNIT OF PYRUVATE:FLAVODOXIN OXIDOREDUCTASE"/>
    <property type="match status" value="1"/>
</dbReference>
<accession>C0CN66</accession>
<dbReference type="CDD" id="cd07034">
    <property type="entry name" value="TPP_PYR_PFOR_IOR-alpha_like"/>
    <property type="match status" value="1"/>
</dbReference>
<feature type="domain" description="Pyruvate:ferredoxin oxidoreductase core" evidence="3">
    <location>
        <begin position="270"/>
        <end position="356"/>
    </location>
</feature>
<dbReference type="InterPro" id="IPR029061">
    <property type="entry name" value="THDP-binding"/>
</dbReference>
<dbReference type="PANTHER" id="PTHR43088">
    <property type="entry name" value="SUBUNIT OF PYRUVATE:FLAVODOXIN OXIDOREDUCTASE-RELATED"/>
    <property type="match status" value="1"/>
</dbReference>
<dbReference type="Pfam" id="PF01855">
    <property type="entry name" value="POR_N"/>
    <property type="match status" value="1"/>
</dbReference>
<dbReference type="HOGENOM" id="CLU_017038_0_1_9"/>